<accession>A0ACC0Z8T4</accession>
<dbReference type="Proteomes" id="UP001163603">
    <property type="component" value="Chromosome 3"/>
</dbReference>
<dbReference type="EMBL" id="CM047738">
    <property type="protein sequence ID" value="KAJ0046805.1"/>
    <property type="molecule type" value="Genomic_DNA"/>
</dbReference>
<sequence length="136" mass="15383">MVVKQQAAVHRCSAYVDMKDEEHPPYPAVVNDNNLHLLVEKVGRDLLGPEKVKVGNKVMAGEDLAFYQEQIPGVMFSIGIRNEEKGSIHSPHSPHFFLDEDVLPIGAAVYASLAETNLNEYQHSVLRYMQRKQIKR</sequence>
<name>A0ACC0Z8T4_9ROSI</name>
<evidence type="ECO:0000313" key="1">
    <source>
        <dbReference type="EMBL" id="KAJ0046805.1"/>
    </source>
</evidence>
<organism evidence="1 2">
    <name type="scientific">Pistacia integerrima</name>
    <dbReference type="NCBI Taxonomy" id="434235"/>
    <lineage>
        <taxon>Eukaryota</taxon>
        <taxon>Viridiplantae</taxon>
        <taxon>Streptophyta</taxon>
        <taxon>Embryophyta</taxon>
        <taxon>Tracheophyta</taxon>
        <taxon>Spermatophyta</taxon>
        <taxon>Magnoliopsida</taxon>
        <taxon>eudicotyledons</taxon>
        <taxon>Gunneridae</taxon>
        <taxon>Pentapetalae</taxon>
        <taxon>rosids</taxon>
        <taxon>malvids</taxon>
        <taxon>Sapindales</taxon>
        <taxon>Anacardiaceae</taxon>
        <taxon>Pistacia</taxon>
    </lineage>
</organism>
<comment type="caution">
    <text evidence="1">The sequence shown here is derived from an EMBL/GenBank/DDBJ whole genome shotgun (WGS) entry which is preliminary data.</text>
</comment>
<gene>
    <name evidence="1" type="ORF">Pint_05467</name>
</gene>
<protein>
    <submittedName>
        <fullName evidence="1">Uncharacterized protein</fullName>
    </submittedName>
</protein>
<proteinExistence type="predicted"/>
<keyword evidence="2" id="KW-1185">Reference proteome</keyword>
<reference evidence="2" key="1">
    <citation type="journal article" date="2023" name="G3 (Bethesda)">
        <title>Genome assembly and association tests identify interacting loci associated with vigor, precocity, and sex in interspecific pistachio rootstocks.</title>
        <authorList>
            <person name="Palmer W."/>
            <person name="Jacygrad E."/>
            <person name="Sagayaradj S."/>
            <person name="Cavanaugh K."/>
            <person name="Han R."/>
            <person name="Bertier L."/>
            <person name="Beede B."/>
            <person name="Kafkas S."/>
            <person name="Golino D."/>
            <person name="Preece J."/>
            <person name="Michelmore R."/>
        </authorList>
    </citation>
    <scope>NUCLEOTIDE SEQUENCE [LARGE SCALE GENOMIC DNA]</scope>
</reference>
<evidence type="ECO:0000313" key="2">
    <source>
        <dbReference type="Proteomes" id="UP001163603"/>
    </source>
</evidence>